<keyword evidence="4 10" id="KW-0067">ATP-binding</keyword>
<accession>A0ABN1TUN8</accession>
<keyword evidence="3" id="KW-0547">Nucleotide-binding</keyword>
<dbReference type="SUPFAM" id="SSF52540">
    <property type="entry name" value="P-loop containing nucleoside triphosphate hydrolases"/>
    <property type="match status" value="1"/>
</dbReference>
<evidence type="ECO:0000256" key="2">
    <source>
        <dbReference type="ARBA" id="ARBA00022692"/>
    </source>
</evidence>
<evidence type="ECO:0000256" key="6">
    <source>
        <dbReference type="ARBA" id="ARBA00023136"/>
    </source>
</evidence>
<keyword evidence="5 7" id="KW-1133">Transmembrane helix</keyword>
<dbReference type="Pfam" id="PF00005">
    <property type="entry name" value="ABC_tran"/>
    <property type="match status" value="1"/>
</dbReference>
<feature type="domain" description="ABC transporter" evidence="8">
    <location>
        <begin position="341"/>
        <end position="575"/>
    </location>
</feature>
<evidence type="ECO:0000313" key="10">
    <source>
        <dbReference type="EMBL" id="GAA1100455.1"/>
    </source>
</evidence>
<evidence type="ECO:0000256" key="5">
    <source>
        <dbReference type="ARBA" id="ARBA00022989"/>
    </source>
</evidence>
<dbReference type="Gene3D" id="3.40.50.300">
    <property type="entry name" value="P-loop containing nucleotide triphosphate hydrolases"/>
    <property type="match status" value="1"/>
</dbReference>
<keyword evidence="2 7" id="KW-0812">Transmembrane</keyword>
<dbReference type="SUPFAM" id="SSF90123">
    <property type="entry name" value="ABC transporter transmembrane region"/>
    <property type="match status" value="1"/>
</dbReference>
<dbReference type="SMART" id="SM00382">
    <property type="entry name" value="AAA"/>
    <property type="match status" value="1"/>
</dbReference>
<evidence type="ECO:0000256" key="1">
    <source>
        <dbReference type="ARBA" id="ARBA00004651"/>
    </source>
</evidence>
<sequence length="582" mass="60597">MSSRDLLPTASGRDTAQYAWRLLRQRRLPLIGASASFVVVGLCALVPPFMLGRIVDGIDEPGTSLTAPVLAIVASAVVGAIFTYCSVALLARVGEPALAELREEVLDKSLHLDAGRVEAAGVGDVLARVGDDARTVASSLSEAIPLLINSLVLVTFTVAGLLALDWRLGLAGLLAAPSYLAGLRWYLPRSGPMYRAERIAVGERAEALVSGIRGAGTLRALGHQEPQLAAIEERSTAAMSISVGVFAMLTRFGARSNRSELIGLLAVLGVGFWLVREDAVTVGAVTTAALFFHRLFNPIGALLYLFDELQSTGASLSRLVGVTQLPGTTATTAAPPAPGPLRLDDVAHRYVADRTALAPVSLEIAPGERIAVVGATGAGKSTLGAIAGGVLTPSSGEVTLAGESYQDLRGPALRSRVALVSQDVHVFSGTVRDALTLGDPGADDVRLTEALARVRATGWVAALPDGLDTAVGDGAHPLTPAQAQQLALARVWLADPWFVVLDEATAEAGSAGARDLELASLAITEGRGALVVAHRLTQSATADRVLVMQGGEIVEAGTHEELIARQGHYAELWSAWRSSSSM</sequence>
<dbReference type="CDD" id="cd07346">
    <property type="entry name" value="ABC_6TM_exporters"/>
    <property type="match status" value="1"/>
</dbReference>
<organism evidence="10 11">
    <name type="scientific">Nocardioides dubius</name>
    <dbReference type="NCBI Taxonomy" id="317019"/>
    <lineage>
        <taxon>Bacteria</taxon>
        <taxon>Bacillati</taxon>
        <taxon>Actinomycetota</taxon>
        <taxon>Actinomycetes</taxon>
        <taxon>Propionibacteriales</taxon>
        <taxon>Nocardioidaceae</taxon>
        <taxon>Nocardioides</taxon>
    </lineage>
</organism>
<feature type="transmembrane region" description="Helical" evidence="7">
    <location>
        <begin position="143"/>
        <end position="164"/>
    </location>
</feature>
<protein>
    <submittedName>
        <fullName evidence="10">ABC transporter ATP-binding protein</fullName>
    </submittedName>
</protein>
<reference evidence="10 11" key="1">
    <citation type="journal article" date="2019" name="Int. J. Syst. Evol. Microbiol.">
        <title>The Global Catalogue of Microorganisms (GCM) 10K type strain sequencing project: providing services to taxonomists for standard genome sequencing and annotation.</title>
        <authorList>
            <consortium name="The Broad Institute Genomics Platform"/>
            <consortium name="The Broad Institute Genome Sequencing Center for Infectious Disease"/>
            <person name="Wu L."/>
            <person name="Ma J."/>
        </authorList>
    </citation>
    <scope>NUCLEOTIDE SEQUENCE [LARGE SCALE GENOMIC DNA]</scope>
    <source>
        <strain evidence="10 11">JCM 13008</strain>
    </source>
</reference>
<comment type="subcellular location">
    <subcellularLocation>
        <location evidence="1">Cell membrane</location>
        <topology evidence="1">Multi-pass membrane protein</topology>
    </subcellularLocation>
</comment>
<dbReference type="PROSITE" id="PS50893">
    <property type="entry name" value="ABC_TRANSPORTER_2"/>
    <property type="match status" value="1"/>
</dbReference>
<dbReference type="PROSITE" id="PS50929">
    <property type="entry name" value="ABC_TM1F"/>
    <property type="match status" value="1"/>
</dbReference>
<name>A0ABN1TUN8_9ACTN</name>
<dbReference type="InterPro" id="IPR036640">
    <property type="entry name" value="ABC1_TM_sf"/>
</dbReference>
<evidence type="ECO:0000256" key="7">
    <source>
        <dbReference type="SAM" id="Phobius"/>
    </source>
</evidence>
<feature type="transmembrane region" description="Helical" evidence="7">
    <location>
        <begin position="69"/>
        <end position="91"/>
    </location>
</feature>
<proteinExistence type="predicted"/>
<dbReference type="Gene3D" id="1.20.1560.10">
    <property type="entry name" value="ABC transporter type 1, transmembrane domain"/>
    <property type="match status" value="1"/>
</dbReference>
<dbReference type="PANTHER" id="PTHR43394:SF1">
    <property type="entry name" value="ATP-BINDING CASSETTE SUB-FAMILY B MEMBER 10, MITOCHONDRIAL"/>
    <property type="match status" value="1"/>
</dbReference>
<keyword evidence="6 7" id="KW-0472">Membrane</keyword>
<dbReference type="EMBL" id="BAAALG010000007">
    <property type="protein sequence ID" value="GAA1100455.1"/>
    <property type="molecule type" value="Genomic_DNA"/>
</dbReference>
<evidence type="ECO:0000259" key="9">
    <source>
        <dbReference type="PROSITE" id="PS50929"/>
    </source>
</evidence>
<feature type="transmembrane region" description="Helical" evidence="7">
    <location>
        <begin position="28"/>
        <end position="49"/>
    </location>
</feature>
<dbReference type="InterPro" id="IPR039421">
    <property type="entry name" value="Type_1_exporter"/>
</dbReference>
<comment type="caution">
    <text evidence="10">The sequence shown here is derived from an EMBL/GenBank/DDBJ whole genome shotgun (WGS) entry which is preliminary data.</text>
</comment>
<evidence type="ECO:0000313" key="11">
    <source>
        <dbReference type="Proteomes" id="UP001501581"/>
    </source>
</evidence>
<feature type="domain" description="ABC transmembrane type-1" evidence="9">
    <location>
        <begin position="31"/>
        <end position="311"/>
    </location>
</feature>
<dbReference type="InterPro" id="IPR011527">
    <property type="entry name" value="ABC1_TM_dom"/>
</dbReference>
<dbReference type="RefSeq" id="WP_343993526.1">
    <property type="nucleotide sequence ID" value="NZ_BAAALG010000007.1"/>
</dbReference>
<dbReference type="InterPro" id="IPR003439">
    <property type="entry name" value="ABC_transporter-like_ATP-bd"/>
</dbReference>
<evidence type="ECO:0000259" key="8">
    <source>
        <dbReference type="PROSITE" id="PS50893"/>
    </source>
</evidence>
<gene>
    <name evidence="10" type="ORF">GCM10009668_17950</name>
</gene>
<dbReference type="PANTHER" id="PTHR43394">
    <property type="entry name" value="ATP-DEPENDENT PERMEASE MDL1, MITOCHONDRIAL"/>
    <property type="match status" value="1"/>
</dbReference>
<dbReference type="GO" id="GO:0005524">
    <property type="term" value="F:ATP binding"/>
    <property type="evidence" value="ECO:0007669"/>
    <property type="project" value="UniProtKB-KW"/>
</dbReference>
<evidence type="ECO:0000256" key="3">
    <source>
        <dbReference type="ARBA" id="ARBA00022741"/>
    </source>
</evidence>
<dbReference type="Pfam" id="PF00664">
    <property type="entry name" value="ABC_membrane"/>
    <property type="match status" value="1"/>
</dbReference>
<evidence type="ECO:0000256" key="4">
    <source>
        <dbReference type="ARBA" id="ARBA00022840"/>
    </source>
</evidence>
<dbReference type="InterPro" id="IPR003593">
    <property type="entry name" value="AAA+_ATPase"/>
</dbReference>
<keyword evidence="11" id="KW-1185">Reference proteome</keyword>
<dbReference type="Proteomes" id="UP001501581">
    <property type="component" value="Unassembled WGS sequence"/>
</dbReference>
<dbReference type="InterPro" id="IPR027417">
    <property type="entry name" value="P-loop_NTPase"/>
</dbReference>